<dbReference type="EMBL" id="OU015568">
    <property type="protein sequence ID" value="CAG5076783.1"/>
    <property type="molecule type" value="Genomic_DNA"/>
</dbReference>
<evidence type="ECO:0000256" key="3">
    <source>
        <dbReference type="ARBA" id="ARBA00023157"/>
    </source>
</evidence>
<dbReference type="PANTHER" id="PTHR24252:SF7">
    <property type="entry name" value="HYALIN"/>
    <property type="match status" value="1"/>
</dbReference>
<dbReference type="SUPFAM" id="SSF50494">
    <property type="entry name" value="Trypsin-like serine proteases"/>
    <property type="match status" value="1"/>
</dbReference>
<dbReference type="InterPro" id="IPR001254">
    <property type="entry name" value="Trypsin_dom"/>
</dbReference>
<proteinExistence type="predicted"/>
<evidence type="ECO:0000256" key="2">
    <source>
        <dbReference type="ARBA" id="ARBA00022825"/>
    </source>
</evidence>
<name>A0ABN7RKJ0_OIKDI</name>
<dbReference type="PROSITE" id="PS00135">
    <property type="entry name" value="TRYPSIN_SER"/>
    <property type="match status" value="1"/>
</dbReference>
<dbReference type="InterPro" id="IPR009003">
    <property type="entry name" value="Peptidase_S1_PA"/>
</dbReference>
<gene>
    <name evidence="6" type="ORF">OKIOD_LOCUS102</name>
</gene>
<feature type="chain" id="PRO_5046412268" evidence="4">
    <location>
        <begin position="19"/>
        <end position="248"/>
    </location>
</feature>
<dbReference type="PRINTS" id="PR00722">
    <property type="entry name" value="CHYMOTRYPSIN"/>
</dbReference>
<feature type="signal peptide" evidence="4">
    <location>
        <begin position="1"/>
        <end position="18"/>
    </location>
</feature>
<evidence type="ECO:0000313" key="7">
    <source>
        <dbReference type="Proteomes" id="UP001158576"/>
    </source>
</evidence>
<dbReference type="CDD" id="cd00190">
    <property type="entry name" value="Tryp_SPc"/>
    <property type="match status" value="1"/>
</dbReference>
<dbReference type="Gene3D" id="2.40.10.10">
    <property type="entry name" value="Trypsin-like serine proteases"/>
    <property type="match status" value="1"/>
</dbReference>
<dbReference type="PANTHER" id="PTHR24252">
    <property type="entry name" value="ACROSIN-RELATED"/>
    <property type="match status" value="1"/>
</dbReference>
<dbReference type="InterPro" id="IPR001314">
    <property type="entry name" value="Peptidase_S1A"/>
</dbReference>
<protein>
    <submittedName>
        <fullName evidence="6">Oidioi.mRNA.OKI2018_I69.PAR.g8544.t1.cds</fullName>
    </submittedName>
</protein>
<keyword evidence="2" id="KW-0720">Serine protease</keyword>
<organism evidence="6 7">
    <name type="scientific">Oikopleura dioica</name>
    <name type="common">Tunicate</name>
    <dbReference type="NCBI Taxonomy" id="34765"/>
    <lineage>
        <taxon>Eukaryota</taxon>
        <taxon>Metazoa</taxon>
        <taxon>Chordata</taxon>
        <taxon>Tunicata</taxon>
        <taxon>Appendicularia</taxon>
        <taxon>Copelata</taxon>
        <taxon>Oikopleuridae</taxon>
        <taxon>Oikopleura</taxon>
    </lineage>
</organism>
<keyword evidence="4" id="KW-0732">Signal</keyword>
<dbReference type="PROSITE" id="PS50240">
    <property type="entry name" value="TRYPSIN_DOM"/>
    <property type="match status" value="1"/>
</dbReference>
<keyword evidence="7" id="KW-1185">Reference proteome</keyword>
<evidence type="ECO:0000259" key="5">
    <source>
        <dbReference type="PROSITE" id="PS50240"/>
    </source>
</evidence>
<evidence type="ECO:0000256" key="4">
    <source>
        <dbReference type="SAM" id="SignalP"/>
    </source>
</evidence>
<keyword evidence="2" id="KW-0378">Hydrolase</keyword>
<keyword evidence="3" id="KW-1015">Disulfide bond</keyword>
<reference evidence="6 7" key="1">
    <citation type="submission" date="2021-04" db="EMBL/GenBank/DDBJ databases">
        <authorList>
            <person name="Bliznina A."/>
        </authorList>
    </citation>
    <scope>NUCLEOTIDE SEQUENCE [LARGE SCALE GENOMIC DNA]</scope>
</reference>
<dbReference type="InterPro" id="IPR043504">
    <property type="entry name" value="Peptidase_S1_PA_chymotrypsin"/>
</dbReference>
<dbReference type="Proteomes" id="UP001158576">
    <property type="component" value="Chromosome PAR"/>
</dbReference>
<dbReference type="SMART" id="SM00020">
    <property type="entry name" value="Tryp_SPc"/>
    <property type="match status" value="1"/>
</dbReference>
<sequence length="248" mass="26688">MRLLVGLLALAYAGLMQKQEDAVVTDGSSTPTIQSWVKRFIILRFIRRKLQHASNDTEFSLNSTTLFIHPEYDDDSDGDDSNMDICLIRFDESLVTDRTGTAPVCLSTAYPDHGKACWVAGWGDTKEDGYGSDLLQSVGVNILGQEYCLKNTKYNSLLPDDICAGLPDLDGNGLTDAGTDSCQGDSGGPLVCDVDGAATLVGVVSRGEGCAREGYPGIYTAIHTDNWIAQTIAEADFNSTIGYPVNEL</sequence>
<feature type="domain" description="Peptidase S1" evidence="5">
    <location>
        <begin position="1"/>
        <end position="233"/>
    </location>
</feature>
<dbReference type="InterPro" id="IPR033116">
    <property type="entry name" value="TRYPSIN_SER"/>
</dbReference>
<evidence type="ECO:0000256" key="1">
    <source>
        <dbReference type="ARBA" id="ARBA00022670"/>
    </source>
</evidence>
<dbReference type="Pfam" id="PF00089">
    <property type="entry name" value="Trypsin"/>
    <property type="match status" value="1"/>
</dbReference>
<evidence type="ECO:0000313" key="6">
    <source>
        <dbReference type="EMBL" id="CAG5076783.1"/>
    </source>
</evidence>
<keyword evidence="1" id="KW-0645">Protease</keyword>
<accession>A0ABN7RKJ0</accession>